<gene>
    <name evidence="2" type="ORF">CK203_117155</name>
</gene>
<dbReference type="Proteomes" id="UP000288805">
    <property type="component" value="Unassembled WGS sequence"/>
</dbReference>
<organism evidence="2 3">
    <name type="scientific">Vitis vinifera</name>
    <name type="common">Grape</name>
    <dbReference type="NCBI Taxonomy" id="29760"/>
    <lineage>
        <taxon>Eukaryota</taxon>
        <taxon>Viridiplantae</taxon>
        <taxon>Streptophyta</taxon>
        <taxon>Embryophyta</taxon>
        <taxon>Tracheophyta</taxon>
        <taxon>Spermatophyta</taxon>
        <taxon>Magnoliopsida</taxon>
        <taxon>eudicotyledons</taxon>
        <taxon>Gunneridae</taxon>
        <taxon>Pentapetalae</taxon>
        <taxon>rosids</taxon>
        <taxon>Vitales</taxon>
        <taxon>Vitaceae</taxon>
        <taxon>Viteae</taxon>
        <taxon>Vitis</taxon>
    </lineage>
</organism>
<reference evidence="2 3" key="1">
    <citation type="journal article" date="2018" name="PLoS Genet.">
        <title>Population sequencing reveals clonal diversity and ancestral inbreeding in the grapevine cultivar Chardonnay.</title>
        <authorList>
            <person name="Roach M.J."/>
            <person name="Johnson D.L."/>
            <person name="Bohlmann J."/>
            <person name="van Vuuren H.J."/>
            <person name="Jones S.J."/>
            <person name="Pretorius I.S."/>
            <person name="Schmidt S.A."/>
            <person name="Borneman A.R."/>
        </authorList>
    </citation>
    <scope>NUCLEOTIDE SEQUENCE [LARGE SCALE GENOMIC DNA]</scope>
    <source>
        <strain evidence="3">cv. Chardonnay</strain>
        <tissue evidence="2">Leaf</tissue>
    </source>
</reference>
<proteinExistence type="predicted"/>
<evidence type="ECO:0000313" key="2">
    <source>
        <dbReference type="EMBL" id="RVW42221.1"/>
    </source>
</evidence>
<sequence>MANLSFVVMILYCHRLQLRNTRGRGSRMRSWVLTIWTLLQQMPDTTDGSSGVGYDWKKLPSAQ</sequence>
<name>A0A438E3B5_VITVI</name>
<evidence type="ECO:0000256" key="1">
    <source>
        <dbReference type="SAM" id="MobiDB-lite"/>
    </source>
</evidence>
<comment type="caution">
    <text evidence="2">The sequence shown here is derived from an EMBL/GenBank/DDBJ whole genome shotgun (WGS) entry which is preliminary data.</text>
</comment>
<dbReference type="EMBL" id="QGNW01001409">
    <property type="protein sequence ID" value="RVW42221.1"/>
    <property type="molecule type" value="Genomic_DNA"/>
</dbReference>
<accession>A0A438E3B5</accession>
<protein>
    <submittedName>
        <fullName evidence="2">Uncharacterized protein</fullName>
    </submittedName>
</protein>
<dbReference type="AlphaFoldDB" id="A0A438E3B5"/>
<evidence type="ECO:0000313" key="3">
    <source>
        <dbReference type="Proteomes" id="UP000288805"/>
    </source>
</evidence>
<feature type="region of interest" description="Disordered" evidence="1">
    <location>
        <begin position="43"/>
        <end position="63"/>
    </location>
</feature>